<dbReference type="InterPro" id="IPR049940">
    <property type="entry name" value="GluQ/Sye"/>
</dbReference>
<dbReference type="PANTHER" id="PTHR43311">
    <property type="entry name" value="GLUTAMATE--TRNA LIGASE"/>
    <property type="match status" value="1"/>
</dbReference>
<keyword evidence="3" id="KW-0547">Nucleotide-binding</keyword>
<dbReference type="InterPro" id="IPR001412">
    <property type="entry name" value="aa-tRNA-synth_I_CS"/>
</dbReference>
<organism evidence="8">
    <name type="scientific">hydrothermal vent metagenome</name>
    <dbReference type="NCBI Taxonomy" id="652676"/>
    <lineage>
        <taxon>unclassified sequences</taxon>
        <taxon>metagenomes</taxon>
        <taxon>ecological metagenomes</taxon>
    </lineage>
</organism>
<dbReference type="InterPro" id="IPR000924">
    <property type="entry name" value="Glu/Gln-tRNA-synth"/>
</dbReference>
<dbReference type="SUPFAM" id="SSF52374">
    <property type="entry name" value="Nucleotidylyl transferase"/>
    <property type="match status" value="1"/>
</dbReference>
<reference evidence="8" key="1">
    <citation type="submission" date="2018-06" db="EMBL/GenBank/DDBJ databases">
        <authorList>
            <person name="Zhirakovskaya E."/>
        </authorList>
    </citation>
    <scope>NUCLEOTIDE SEQUENCE</scope>
</reference>
<evidence type="ECO:0000256" key="1">
    <source>
        <dbReference type="ARBA" id="ARBA00022598"/>
    </source>
</evidence>
<protein>
    <submittedName>
        <fullName evidence="8">Glutamyl-Q tRNA(Asp) synthetase</fullName>
    </submittedName>
</protein>
<keyword evidence="5" id="KW-0067">ATP-binding</keyword>
<dbReference type="GO" id="GO:0005524">
    <property type="term" value="F:ATP binding"/>
    <property type="evidence" value="ECO:0007669"/>
    <property type="project" value="UniProtKB-KW"/>
</dbReference>
<evidence type="ECO:0000313" key="8">
    <source>
        <dbReference type="EMBL" id="VAW20597.1"/>
    </source>
</evidence>
<dbReference type="InterPro" id="IPR020058">
    <property type="entry name" value="Glu/Gln-tRNA-synth_Ib_cat-dom"/>
</dbReference>
<dbReference type="GO" id="GO:0004818">
    <property type="term" value="F:glutamate-tRNA ligase activity"/>
    <property type="evidence" value="ECO:0007669"/>
    <property type="project" value="TreeGrafter"/>
</dbReference>
<sequence length="285" mass="32053">MQTSSKPILRFAPSPNGFLHLGHAYSALFTAHWANQIGGQWRLRIEDIDKGRSRSEFIEAIYEDLSWLGLSWPEPVLMQSKRGAAYKRAANKLRKMDLLYPCFCTREQIRAHSNGVCDPDGAPVYPGTCRHLSPREIKARLEAGDKAQYRLDSARAIEKTGMLTFSVAGPTPADRPQIRYARPGRWGDVVVQRKDIATSYHLAVVVDDATEGITHITRGRDLEAATDIHVLLQFLLGFPSPLYTFHKLIVDNNEMKLSKSKGSPGLRDLREAGWSPKDIRNRLGF</sequence>
<dbReference type="PRINTS" id="PR00987">
    <property type="entry name" value="TRNASYNTHGLU"/>
</dbReference>
<dbReference type="NCBIfam" id="NF004315">
    <property type="entry name" value="PRK05710.1-4"/>
    <property type="match status" value="1"/>
</dbReference>
<evidence type="ECO:0000256" key="6">
    <source>
        <dbReference type="ARBA" id="ARBA00023146"/>
    </source>
</evidence>
<dbReference type="GO" id="GO:0005829">
    <property type="term" value="C:cytosol"/>
    <property type="evidence" value="ECO:0007669"/>
    <property type="project" value="TreeGrafter"/>
</dbReference>
<dbReference type="AlphaFoldDB" id="A0A3B0U4R1"/>
<evidence type="ECO:0000256" key="5">
    <source>
        <dbReference type="ARBA" id="ARBA00022840"/>
    </source>
</evidence>
<dbReference type="PANTHER" id="PTHR43311:SF1">
    <property type="entry name" value="GLUTAMYL-Q TRNA(ASP) SYNTHETASE"/>
    <property type="match status" value="1"/>
</dbReference>
<keyword evidence="1" id="KW-0436">Ligase</keyword>
<name>A0A3B0U4R1_9ZZZZ</name>
<keyword evidence="4" id="KW-0862">Zinc</keyword>
<dbReference type="GO" id="GO:0006424">
    <property type="term" value="P:glutamyl-tRNA aminoacylation"/>
    <property type="evidence" value="ECO:0007669"/>
    <property type="project" value="TreeGrafter"/>
</dbReference>
<gene>
    <name evidence="8" type="ORF">MNBD_ALPHA12-1036</name>
</gene>
<dbReference type="InterPro" id="IPR014729">
    <property type="entry name" value="Rossmann-like_a/b/a_fold"/>
</dbReference>
<feature type="domain" description="Glutamyl/glutaminyl-tRNA synthetase class Ib catalytic" evidence="7">
    <location>
        <begin position="10"/>
        <end position="269"/>
    </location>
</feature>
<accession>A0A3B0U4R1</accession>
<dbReference type="PROSITE" id="PS00178">
    <property type="entry name" value="AA_TRNA_LIGASE_I"/>
    <property type="match status" value="1"/>
</dbReference>
<proteinExistence type="predicted"/>
<evidence type="ECO:0000259" key="7">
    <source>
        <dbReference type="Pfam" id="PF00749"/>
    </source>
</evidence>
<keyword evidence="2" id="KW-0479">Metal-binding</keyword>
<dbReference type="Pfam" id="PF00749">
    <property type="entry name" value="tRNA-synt_1c"/>
    <property type="match status" value="1"/>
</dbReference>
<evidence type="ECO:0000256" key="3">
    <source>
        <dbReference type="ARBA" id="ARBA00022741"/>
    </source>
</evidence>
<evidence type="ECO:0000256" key="4">
    <source>
        <dbReference type="ARBA" id="ARBA00022833"/>
    </source>
</evidence>
<dbReference type="Gene3D" id="3.40.50.620">
    <property type="entry name" value="HUPs"/>
    <property type="match status" value="1"/>
</dbReference>
<keyword evidence="6" id="KW-0030">Aminoacyl-tRNA synthetase</keyword>
<dbReference type="EMBL" id="UOEO01000143">
    <property type="protein sequence ID" value="VAW20597.1"/>
    <property type="molecule type" value="Genomic_DNA"/>
</dbReference>
<evidence type="ECO:0000256" key="2">
    <source>
        <dbReference type="ARBA" id="ARBA00022723"/>
    </source>
</evidence>